<protein>
    <submittedName>
        <fullName evidence="1">Uncharacterized protein</fullName>
    </submittedName>
</protein>
<gene>
    <name evidence="1" type="ORF">PVK06_024402</name>
</gene>
<comment type="caution">
    <text evidence="1">The sequence shown here is derived from an EMBL/GenBank/DDBJ whole genome shotgun (WGS) entry which is preliminary data.</text>
</comment>
<reference evidence="1 2" key="1">
    <citation type="submission" date="2023-03" db="EMBL/GenBank/DDBJ databases">
        <title>WGS of Gossypium arboreum.</title>
        <authorList>
            <person name="Yu D."/>
        </authorList>
    </citation>
    <scope>NUCLEOTIDE SEQUENCE [LARGE SCALE GENOMIC DNA]</scope>
    <source>
        <tissue evidence="1">Leaf</tissue>
    </source>
</reference>
<dbReference type="InterPro" id="IPR044647">
    <property type="entry name" value="RTNLB17/18/21"/>
</dbReference>
<organism evidence="1 2">
    <name type="scientific">Gossypium arboreum</name>
    <name type="common">Tree cotton</name>
    <name type="synonym">Gossypium nanking</name>
    <dbReference type="NCBI Taxonomy" id="29729"/>
    <lineage>
        <taxon>Eukaryota</taxon>
        <taxon>Viridiplantae</taxon>
        <taxon>Streptophyta</taxon>
        <taxon>Embryophyta</taxon>
        <taxon>Tracheophyta</taxon>
        <taxon>Spermatophyta</taxon>
        <taxon>Magnoliopsida</taxon>
        <taxon>eudicotyledons</taxon>
        <taxon>Gunneridae</taxon>
        <taxon>Pentapetalae</taxon>
        <taxon>rosids</taxon>
        <taxon>malvids</taxon>
        <taxon>Malvales</taxon>
        <taxon>Malvaceae</taxon>
        <taxon>Malvoideae</taxon>
        <taxon>Gossypium</taxon>
    </lineage>
</organism>
<keyword evidence="2" id="KW-1185">Reference proteome</keyword>
<dbReference type="PANTHER" id="PTHR46626">
    <property type="entry name" value="RETICULON-LIKE PROTEIN B17"/>
    <property type="match status" value="1"/>
</dbReference>
<dbReference type="EMBL" id="JARKNE010000007">
    <property type="protein sequence ID" value="KAK5819403.1"/>
    <property type="molecule type" value="Genomic_DNA"/>
</dbReference>
<name>A0ABR0PDU4_GOSAR</name>
<proteinExistence type="predicted"/>
<evidence type="ECO:0000313" key="2">
    <source>
        <dbReference type="Proteomes" id="UP001358586"/>
    </source>
</evidence>
<dbReference type="Proteomes" id="UP001358586">
    <property type="component" value="Chromosome 7"/>
</dbReference>
<accession>A0ABR0PDU4</accession>
<evidence type="ECO:0000313" key="1">
    <source>
        <dbReference type="EMBL" id="KAK5819403.1"/>
    </source>
</evidence>
<sequence>MALFSGDPSTIMKMAVLLFVLARCGSSITIWKMANLGFFGVFIVPKLCTSYSHQLSAYGIYLNLQTFENPPTGLHHLLLKTSQVFLRQYAIQTRLQMAMEVRDSLEIAHTMEDFSKLYVGIAIHWLHLSRTSPLLYIVSSSFLIFFL</sequence>
<dbReference type="PANTHER" id="PTHR46626:SF1">
    <property type="entry name" value="RETICULON-LIKE PROTEIN B21"/>
    <property type="match status" value="1"/>
</dbReference>